<dbReference type="OrthoDB" id="3028494at2759"/>
<evidence type="ECO:0000256" key="1">
    <source>
        <dbReference type="SAM" id="Phobius"/>
    </source>
</evidence>
<dbReference type="HOGENOM" id="CLU_468497_0_0_1"/>
<gene>
    <name evidence="2" type="ORF">BOTBODRAFT_502421</name>
</gene>
<keyword evidence="1" id="KW-1133">Transmembrane helix</keyword>
<accession>A0A067M5H3</accession>
<feature type="transmembrane region" description="Helical" evidence="1">
    <location>
        <begin position="493"/>
        <end position="514"/>
    </location>
</feature>
<evidence type="ECO:0000313" key="2">
    <source>
        <dbReference type="EMBL" id="KDQ09955.1"/>
    </source>
</evidence>
<feature type="transmembrane region" description="Helical" evidence="1">
    <location>
        <begin position="58"/>
        <end position="78"/>
    </location>
</feature>
<reference evidence="3" key="1">
    <citation type="journal article" date="2014" name="Proc. Natl. Acad. Sci. U.S.A.">
        <title>Extensive sampling of basidiomycete genomes demonstrates inadequacy of the white-rot/brown-rot paradigm for wood decay fungi.</title>
        <authorList>
            <person name="Riley R."/>
            <person name="Salamov A.A."/>
            <person name="Brown D.W."/>
            <person name="Nagy L.G."/>
            <person name="Floudas D."/>
            <person name="Held B.W."/>
            <person name="Levasseur A."/>
            <person name="Lombard V."/>
            <person name="Morin E."/>
            <person name="Otillar R."/>
            <person name="Lindquist E.A."/>
            <person name="Sun H."/>
            <person name="LaButti K.M."/>
            <person name="Schmutz J."/>
            <person name="Jabbour D."/>
            <person name="Luo H."/>
            <person name="Baker S.E."/>
            <person name="Pisabarro A.G."/>
            <person name="Walton J.D."/>
            <person name="Blanchette R.A."/>
            <person name="Henrissat B."/>
            <person name="Martin F."/>
            <person name="Cullen D."/>
            <person name="Hibbett D.S."/>
            <person name="Grigoriev I.V."/>
        </authorList>
    </citation>
    <scope>NUCLEOTIDE SEQUENCE [LARGE SCALE GENOMIC DNA]</scope>
    <source>
        <strain evidence="3">FD-172 SS1</strain>
    </source>
</reference>
<organism evidence="2 3">
    <name type="scientific">Botryobasidium botryosum (strain FD-172 SS1)</name>
    <dbReference type="NCBI Taxonomy" id="930990"/>
    <lineage>
        <taxon>Eukaryota</taxon>
        <taxon>Fungi</taxon>
        <taxon>Dikarya</taxon>
        <taxon>Basidiomycota</taxon>
        <taxon>Agaricomycotina</taxon>
        <taxon>Agaricomycetes</taxon>
        <taxon>Cantharellales</taxon>
        <taxon>Botryobasidiaceae</taxon>
        <taxon>Botryobasidium</taxon>
    </lineage>
</organism>
<evidence type="ECO:0000313" key="3">
    <source>
        <dbReference type="Proteomes" id="UP000027195"/>
    </source>
</evidence>
<proteinExistence type="predicted"/>
<dbReference type="Proteomes" id="UP000027195">
    <property type="component" value="Unassembled WGS sequence"/>
</dbReference>
<sequence>MVSSMDNGSPILSLAWRFALFVLLELGYIALTTACLFTHVVLPSSFSSASHLTQAKGVLTIITIAWQTLALLPILSILDNAFSSEWFFIYRRTGQLEPGKTDLVSTIRSTFLSRLTHALTSKSATVSFRACFSASIFALLLHNLAPGALTISSDTFVPIFTPMTIDNLTSNVNDIGFPDTAASAIITIERTGSAVFEYTLYPKRCMVGFPSITDFLRNGTNMTYPSDSMCWEHQCQWEVPQLTMAPGAKNITGAVWSTTTIQPKQEWKLYPFLIPNTQLDSSMSSGILPLFQGLDPVLKASAWSGFLFLGTNTSLRSNAGFDLTSLSSSTLYNQTGFPITDTTTSPPQLASMLLCNPHLTTTPASVSLHSNGTLSISPSPSSSPSVGNLAYLAASQVTSSSMSLAIGTLDQSSAITLLISTVAQSLFTNSTLETYGLLSLDTINANMDKAMLSAAKSFSNTTNIDGNEGSRDVVNVTALIQTKLTTLNTSKPLWIVTIVLFVLELVALLVAMAFGSNTSNWMPFNLSNVARASVQLADKDPLWKARLLESEDFQYDLRQESSFLMMDVSRPSGSPKGLASTL</sequence>
<keyword evidence="1" id="KW-0812">Transmembrane</keyword>
<dbReference type="AlphaFoldDB" id="A0A067M5H3"/>
<dbReference type="STRING" id="930990.A0A067M5H3"/>
<protein>
    <submittedName>
        <fullName evidence="2">Uncharacterized protein</fullName>
    </submittedName>
</protein>
<keyword evidence="3" id="KW-1185">Reference proteome</keyword>
<name>A0A067M5H3_BOTB1</name>
<dbReference type="InParanoid" id="A0A067M5H3"/>
<feature type="transmembrane region" description="Helical" evidence="1">
    <location>
        <begin position="14"/>
        <end position="37"/>
    </location>
</feature>
<keyword evidence="1" id="KW-0472">Membrane</keyword>
<dbReference type="EMBL" id="KL198072">
    <property type="protein sequence ID" value="KDQ09955.1"/>
    <property type="molecule type" value="Genomic_DNA"/>
</dbReference>